<accession>A0A5N0E732</accession>
<feature type="transmembrane region" description="Helical" evidence="1">
    <location>
        <begin position="12"/>
        <end position="31"/>
    </location>
</feature>
<name>A0A5N0E732_9NOCA</name>
<keyword evidence="1" id="KW-0472">Membrane</keyword>
<organism evidence="2 3">
    <name type="scientific">Nocardia colli</name>
    <dbReference type="NCBI Taxonomy" id="2545717"/>
    <lineage>
        <taxon>Bacteria</taxon>
        <taxon>Bacillati</taxon>
        <taxon>Actinomycetota</taxon>
        <taxon>Actinomycetes</taxon>
        <taxon>Mycobacteriales</taxon>
        <taxon>Nocardiaceae</taxon>
        <taxon>Nocardia</taxon>
    </lineage>
</organism>
<feature type="transmembrane region" description="Helical" evidence="1">
    <location>
        <begin position="40"/>
        <end position="59"/>
    </location>
</feature>
<dbReference type="OrthoDB" id="4466486at2"/>
<protein>
    <submittedName>
        <fullName evidence="2">Uncharacterized protein</fullName>
    </submittedName>
</protein>
<dbReference type="RefSeq" id="WP_150405598.1">
    <property type="nucleotide sequence ID" value="NZ_JBHJYQ010000001.1"/>
</dbReference>
<keyword evidence="3" id="KW-1185">Reference proteome</keyword>
<dbReference type="AlphaFoldDB" id="A0A5N0E732"/>
<gene>
    <name evidence="2" type="ORF">F3087_30945</name>
</gene>
<keyword evidence="1" id="KW-0812">Transmembrane</keyword>
<keyword evidence="1" id="KW-1133">Transmembrane helix</keyword>
<evidence type="ECO:0000313" key="2">
    <source>
        <dbReference type="EMBL" id="KAA8885238.1"/>
    </source>
</evidence>
<feature type="transmembrane region" description="Helical" evidence="1">
    <location>
        <begin position="65"/>
        <end position="83"/>
    </location>
</feature>
<reference evidence="2 3" key="1">
    <citation type="submission" date="2019-09" db="EMBL/GenBank/DDBJ databases">
        <authorList>
            <person name="Wang X."/>
        </authorList>
    </citation>
    <scope>NUCLEOTIDE SEQUENCE [LARGE SCALE GENOMIC DNA]</scope>
    <source>
        <strain evidence="2 3">CICC 11023</strain>
    </source>
</reference>
<evidence type="ECO:0000256" key="1">
    <source>
        <dbReference type="SAM" id="Phobius"/>
    </source>
</evidence>
<dbReference type="EMBL" id="VXLC01000016">
    <property type="protein sequence ID" value="KAA8885238.1"/>
    <property type="molecule type" value="Genomic_DNA"/>
</dbReference>
<sequence>MNLDFDADPQFSWYVVLLLVSGLAMLALSFAKSQGNVGQILNAVFGTLFVGYGIYLAFLFEGGSYWMFFQAFILPVLLVFQWAKSLGGSGNRSA</sequence>
<dbReference type="Proteomes" id="UP000323876">
    <property type="component" value="Unassembled WGS sequence"/>
</dbReference>
<proteinExistence type="predicted"/>
<comment type="caution">
    <text evidence="2">The sequence shown here is derived from an EMBL/GenBank/DDBJ whole genome shotgun (WGS) entry which is preliminary data.</text>
</comment>
<evidence type="ECO:0000313" key="3">
    <source>
        <dbReference type="Proteomes" id="UP000323876"/>
    </source>
</evidence>